<keyword evidence="8" id="KW-1185">Reference proteome</keyword>
<keyword evidence="4" id="KW-0808">Transferase</keyword>
<dbReference type="EMBL" id="LGRX02011902">
    <property type="protein sequence ID" value="KAK3268309.1"/>
    <property type="molecule type" value="Genomic_DNA"/>
</dbReference>
<evidence type="ECO:0000259" key="6">
    <source>
        <dbReference type="Pfam" id="PF00535"/>
    </source>
</evidence>
<evidence type="ECO:0000256" key="4">
    <source>
        <dbReference type="ARBA" id="ARBA00022679"/>
    </source>
</evidence>
<comment type="caution">
    <text evidence="7">The sequence shown here is derived from an EMBL/GenBank/DDBJ whole genome shotgun (WGS) entry which is preliminary data.</text>
</comment>
<dbReference type="SUPFAM" id="SSF53448">
    <property type="entry name" value="Nucleotide-diphospho-sugar transferases"/>
    <property type="match status" value="1"/>
</dbReference>
<dbReference type="GO" id="GO:0005886">
    <property type="term" value="C:plasma membrane"/>
    <property type="evidence" value="ECO:0007669"/>
    <property type="project" value="UniProtKB-SubCell"/>
</dbReference>
<accession>A0AAE0L1G4</accession>
<gene>
    <name evidence="7" type="ORF">CYMTET_23180</name>
</gene>
<dbReference type="AlphaFoldDB" id="A0AAE0L1G4"/>
<keyword evidence="2" id="KW-1003">Cell membrane</keyword>
<sequence>MPPEFSLQSHPVNVNTISIIVPALNEEKSIEETLERCGFPSDKTHKRSHTIEVIVVDGGSTDATVKVAEKCQAKVVRSARGRGLQLNAGAAKATGDVLLFLHADCLLPLGYEEKVVASLNASGRKRRWWHRSTQAAHVHWGCFQMHIRAPEFKFRVIERSIAARTRFMWTPYGDQALFMRRTTFQTLNGFKDWPLLEDYEMVRRLHRFGRPALVCDRVVRPLALPTSSALRSAPEIQEMEMVRVAGPGAAPAPEAQKWSAVLPASALRSAIEAQEMLVNNMIIMSYHLGVSPFRLAKWYYNRSNTPGLWRFLLRGKWNS</sequence>
<evidence type="ECO:0000256" key="5">
    <source>
        <dbReference type="ARBA" id="ARBA00023136"/>
    </source>
</evidence>
<dbReference type="PANTHER" id="PTHR43646:SF2">
    <property type="entry name" value="GLYCOSYLTRANSFERASE 2-LIKE DOMAIN-CONTAINING PROTEIN"/>
    <property type="match status" value="1"/>
</dbReference>
<reference evidence="7 8" key="1">
    <citation type="journal article" date="2015" name="Genome Biol. Evol.">
        <title>Comparative Genomics of a Bacterivorous Green Alga Reveals Evolutionary Causalities and Consequences of Phago-Mixotrophic Mode of Nutrition.</title>
        <authorList>
            <person name="Burns J.A."/>
            <person name="Paasch A."/>
            <person name="Narechania A."/>
            <person name="Kim E."/>
        </authorList>
    </citation>
    <scope>NUCLEOTIDE SEQUENCE [LARGE SCALE GENOMIC DNA]</scope>
    <source>
        <strain evidence="7 8">PLY_AMNH</strain>
    </source>
</reference>
<organism evidence="7 8">
    <name type="scientific">Cymbomonas tetramitiformis</name>
    <dbReference type="NCBI Taxonomy" id="36881"/>
    <lineage>
        <taxon>Eukaryota</taxon>
        <taxon>Viridiplantae</taxon>
        <taxon>Chlorophyta</taxon>
        <taxon>Pyramimonadophyceae</taxon>
        <taxon>Pyramimonadales</taxon>
        <taxon>Pyramimonadaceae</taxon>
        <taxon>Cymbomonas</taxon>
    </lineage>
</organism>
<evidence type="ECO:0000256" key="2">
    <source>
        <dbReference type="ARBA" id="ARBA00022475"/>
    </source>
</evidence>
<dbReference type="CDD" id="cd02522">
    <property type="entry name" value="GT_2_like_a"/>
    <property type="match status" value="1"/>
</dbReference>
<dbReference type="InterPro" id="IPR001173">
    <property type="entry name" value="Glyco_trans_2-like"/>
</dbReference>
<dbReference type="Pfam" id="PF00535">
    <property type="entry name" value="Glycos_transf_2"/>
    <property type="match status" value="1"/>
</dbReference>
<evidence type="ECO:0000256" key="1">
    <source>
        <dbReference type="ARBA" id="ARBA00004236"/>
    </source>
</evidence>
<dbReference type="InterPro" id="IPR026461">
    <property type="entry name" value="Trfase_2_rSAM/seldom_assoc"/>
</dbReference>
<evidence type="ECO:0000256" key="3">
    <source>
        <dbReference type="ARBA" id="ARBA00022676"/>
    </source>
</evidence>
<evidence type="ECO:0000313" key="7">
    <source>
        <dbReference type="EMBL" id="KAK3268309.1"/>
    </source>
</evidence>
<proteinExistence type="predicted"/>
<dbReference type="InterPro" id="IPR029044">
    <property type="entry name" value="Nucleotide-diphossugar_trans"/>
</dbReference>
<name>A0AAE0L1G4_9CHLO</name>
<dbReference type="NCBIfam" id="TIGR04283">
    <property type="entry name" value="glyco_like_mftF"/>
    <property type="match status" value="1"/>
</dbReference>
<protein>
    <recommendedName>
        <fullName evidence="6">Glycosyltransferase 2-like domain-containing protein</fullName>
    </recommendedName>
</protein>
<dbReference type="GO" id="GO:0016757">
    <property type="term" value="F:glycosyltransferase activity"/>
    <property type="evidence" value="ECO:0007669"/>
    <property type="project" value="UniProtKB-KW"/>
</dbReference>
<comment type="subcellular location">
    <subcellularLocation>
        <location evidence="1">Cell membrane</location>
    </subcellularLocation>
</comment>
<evidence type="ECO:0000313" key="8">
    <source>
        <dbReference type="Proteomes" id="UP001190700"/>
    </source>
</evidence>
<dbReference type="PANTHER" id="PTHR43646">
    <property type="entry name" value="GLYCOSYLTRANSFERASE"/>
    <property type="match status" value="1"/>
</dbReference>
<keyword evidence="3" id="KW-0328">Glycosyltransferase</keyword>
<dbReference type="Gene3D" id="3.90.550.10">
    <property type="entry name" value="Spore Coat Polysaccharide Biosynthesis Protein SpsA, Chain A"/>
    <property type="match status" value="1"/>
</dbReference>
<feature type="domain" description="Glycosyltransferase 2-like" evidence="6">
    <location>
        <begin position="18"/>
        <end position="121"/>
    </location>
</feature>
<dbReference type="Proteomes" id="UP001190700">
    <property type="component" value="Unassembled WGS sequence"/>
</dbReference>
<keyword evidence="5" id="KW-0472">Membrane</keyword>